<evidence type="ECO:0000256" key="3">
    <source>
        <dbReference type="ARBA" id="ARBA00022614"/>
    </source>
</evidence>
<evidence type="ECO:0000256" key="8">
    <source>
        <dbReference type="ARBA" id="ARBA00023212"/>
    </source>
</evidence>
<evidence type="ECO:0000256" key="7">
    <source>
        <dbReference type="ARBA" id="ARBA00023069"/>
    </source>
</evidence>
<keyword evidence="5" id="KW-0282">Flagellum</keyword>
<evidence type="ECO:0000256" key="1">
    <source>
        <dbReference type="ARBA" id="ARBA00004611"/>
    </source>
</evidence>
<feature type="coiled-coil region" evidence="12">
    <location>
        <begin position="227"/>
        <end position="282"/>
    </location>
</feature>
<dbReference type="SMART" id="SM00365">
    <property type="entry name" value="LRR_SD22"/>
    <property type="match status" value="3"/>
</dbReference>
<comment type="subcellular location">
    <subcellularLocation>
        <location evidence="1">Cytoplasm</location>
        <location evidence="1">Cytoskeleton</location>
        <location evidence="1">Flagellum axoneme</location>
    </subcellularLocation>
</comment>
<dbReference type="PROSITE" id="PS51450">
    <property type="entry name" value="LRR"/>
    <property type="match status" value="2"/>
</dbReference>
<dbReference type="Gene3D" id="3.80.10.10">
    <property type="entry name" value="Ribonuclease Inhibitor"/>
    <property type="match status" value="1"/>
</dbReference>
<organism evidence="13 14">
    <name type="scientific">Stentor coeruleus</name>
    <dbReference type="NCBI Taxonomy" id="5963"/>
    <lineage>
        <taxon>Eukaryota</taxon>
        <taxon>Sar</taxon>
        <taxon>Alveolata</taxon>
        <taxon>Ciliophora</taxon>
        <taxon>Postciliodesmatophora</taxon>
        <taxon>Heterotrichea</taxon>
        <taxon>Heterotrichida</taxon>
        <taxon>Stentoridae</taxon>
        <taxon>Stentor</taxon>
    </lineage>
</organism>
<dbReference type="Proteomes" id="UP000187209">
    <property type="component" value="Unassembled WGS sequence"/>
</dbReference>
<proteinExistence type="inferred from homology"/>
<feature type="coiled-coil region" evidence="12">
    <location>
        <begin position="379"/>
        <end position="435"/>
    </location>
</feature>
<evidence type="ECO:0000256" key="11">
    <source>
        <dbReference type="ARBA" id="ARBA00040950"/>
    </source>
</evidence>
<keyword evidence="9" id="KW-0966">Cell projection</keyword>
<comment type="similarity">
    <text evidence="10">Belongs to the DRC3 family.</text>
</comment>
<keyword evidence="6 12" id="KW-0175">Coiled coil</keyword>
<keyword evidence="14" id="KW-1185">Reference proteome</keyword>
<keyword evidence="8" id="KW-0206">Cytoskeleton</keyword>
<evidence type="ECO:0000256" key="12">
    <source>
        <dbReference type="SAM" id="Coils"/>
    </source>
</evidence>
<dbReference type="InterPro" id="IPR050576">
    <property type="entry name" value="Cilia_flagella_integrity"/>
</dbReference>
<evidence type="ECO:0000256" key="9">
    <source>
        <dbReference type="ARBA" id="ARBA00023273"/>
    </source>
</evidence>
<keyword evidence="7" id="KW-0969">Cilium</keyword>
<evidence type="ECO:0000256" key="2">
    <source>
        <dbReference type="ARBA" id="ARBA00022490"/>
    </source>
</evidence>
<evidence type="ECO:0000313" key="14">
    <source>
        <dbReference type="Proteomes" id="UP000187209"/>
    </source>
</evidence>
<dbReference type="PANTHER" id="PTHR45973:SF12">
    <property type="entry name" value="DYNEIN REGULATORY COMPLEX SUBUNIT 3"/>
    <property type="match status" value="1"/>
</dbReference>
<evidence type="ECO:0000256" key="4">
    <source>
        <dbReference type="ARBA" id="ARBA00022737"/>
    </source>
</evidence>
<sequence length="534" mass="62850">MVDKDNYEVSFFKNVGKKKADTVDPNVINDELIKKYIKEFNLENKIFGLDDMPFSELLELKLSFQNILKIQNLRGLTKLKKLCLDNNIITKIEGLGEELAEIEWLDLSFNNISVVEGLDNLISLTDLSLFHNLIKVVDSGLDKCERLNLLSLGDNKISDREPTVGYLRKLPHLQVLKLEGNEMCNDQYYKSYVMAHLSNLKYLDYILIDPQEVIKAKEEHREELLLKENLERPDEDQERRKKEAEKKEQLDEAFLSITDNILENVQEECKEEEKKIKVLPEQDALFDTFCEKFKDGLTSFQNKIIGMNEIRLQMISKFKQSVKNAEEENEKEDIRHISDYERKEKNSLRTFELSEQDEAAEEILKAIFPEVDSLENILIDKELQLVERINEAIDRFEKNLKTTVDSIKDECKNFQEEMNKEVEVYFQDIDRIKDEELKKFFAENANLDAFTPEQREVYTDRDGLNNAISTLAEEYKNMVFSIEEETNKAYDEELESFITTFKDEKHDRNRQHIREIMELVTEKRKKIQVTLEAT</sequence>
<comment type="caution">
    <text evidence="13">The sequence shown here is derived from an EMBL/GenBank/DDBJ whole genome shotgun (WGS) entry which is preliminary data.</text>
</comment>
<dbReference type="AlphaFoldDB" id="A0A1R2CXI9"/>
<evidence type="ECO:0000256" key="5">
    <source>
        <dbReference type="ARBA" id="ARBA00022846"/>
    </source>
</evidence>
<accession>A0A1R2CXI9</accession>
<dbReference type="Pfam" id="PF14580">
    <property type="entry name" value="LRR_9"/>
    <property type="match status" value="1"/>
</dbReference>
<evidence type="ECO:0000256" key="6">
    <source>
        <dbReference type="ARBA" id="ARBA00023054"/>
    </source>
</evidence>
<evidence type="ECO:0000313" key="13">
    <source>
        <dbReference type="EMBL" id="OMJ93728.1"/>
    </source>
</evidence>
<keyword evidence="3" id="KW-0433">Leucine-rich repeat</keyword>
<dbReference type="InterPro" id="IPR032675">
    <property type="entry name" value="LRR_dom_sf"/>
</dbReference>
<reference evidence="13 14" key="1">
    <citation type="submission" date="2016-11" db="EMBL/GenBank/DDBJ databases">
        <title>The macronuclear genome of Stentor coeruleus: a giant cell with tiny introns.</title>
        <authorList>
            <person name="Slabodnick M."/>
            <person name="Ruby J.G."/>
            <person name="Reiff S.B."/>
            <person name="Swart E.C."/>
            <person name="Gosai S."/>
            <person name="Prabakaran S."/>
            <person name="Witkowska E."/>
            <person name="Larue G.E."/>
            <person name="Fisher S."/>
            <person name="Freeman R.M."/>
            <person name="Gunawardena J."/>
            <person name="Chu W."/>
            <person name="Stover N.A."/>
            <person name="Gregory B.D."/>
            <person name="Nowacki M."/>
            <person name="Derisi J."/>
            <person name="Roy S.W."/>
            <person name="Marshall W.F."/>
            <person name="Sood P."/>
        </authorList>
    </citation>
    <scope>NUCLEOTIDE SEQUENCE [LARGE SCALE GENOMIC DNA]</scope>
    <source>
        <strain evidence="13">WM001</strain>
    </source>
</reference>
<evidence type="ECO:0000256" key="10">
    <source>
        <dbReference type="ARBA" id="ARBA00038378"/>
    </source>
</evidence>
<dbReference type="SUPFAM" id="SSF52075">
    <property type="entry name" value="Outer arm dynein light chain 1"/>
    <property type="match status" value="1"/>
</dbReference>
<dbReference type="EMBL" id="MPUH01000038">
    <property type="protein sequence ID" value="OMJ93728.1"/>
    <property type="molecule type" value="Genomic_DNA"/>
</dbReference>
<dbReference type="InterPro" id="IPR001611">
    <property type="entry name" value="Leu-rich_rpt"/>
</dbReference>
<dbReference type="PANTHER" id="PTHR45973">
    <property type="entry name" value="PROTEIN PHOSPHATASE 1 REGULATORY SUBUNIT SDS22-RELATED"/>
    <property type="match status" value="1"/>
</dbReference>
<keyword evidence="2" id="KW-0963">Cytoplasm</keyword>
<protein>
    <recommendedName>
        <fullName evidence="11">Dynein regulatory complex subunit 3</fullName>
    </recommendedName>
</protein>
<gene>
    <name evidence="13" type="ORF">SteCoe_3296</name>
</gene>
<name>A0A1R2CXI9_9CILI</name>
<dbReference type="GO" id="GO:0005929">
    <property type="term" value="C:cilium"/>
    <property type="evidence" value="ECO:0007669"/>
    <property type="project" value="TreeGrafter"/>
</dbReference>
<dbReference type="OrthoDB" id="27917at2759"/>
<keyword evidence="4" id="KW-0677">Repeat</keyword>